<dbReference type="SUPFAM" id="SSF50199">
    <property type="entry name" value="Staphylococcal nuclease"/>
    <property type="match status" value="1"/>
</dbReference>
<dbReference type="AlphaFoldDB" id="A0A3N0C8I3"/>
<protein>
    <recommendedName>
        <fullName evidence="2">TNase-like domain-containing protein</fullName>
    </recommendedName>
</protein>
<feature type="chain" id="PRO_5039291212" description="TNase-like domain-containing protein" evidence="1">
    <location>
        <begin position="40"/>
        <end position="360"/>
    </location>
</feature>
<dbReference type="InterPro" id="IPR002071">
    <property type="entry name" value="Thermonucl_AS"/>
</dbReference>
<dbReference type="Gene3D" id="2.40.50.90">
    <property type="match status" value="1"/>
</dbReference>
<dbReference type="PROSITE" id="PS01284">
    <property type="entry name" value="TNASE_2"/>
    <property type="match status" value="1"/>
</dbReference>
<organism evidence="3 4">
    <name type="scientific">Arthrobacter oryzae</name>
    <dbReference type="NCBI Taxonomy" id="409290"/>
    <lineage>
        <taxon>Bacteria</taxon>
        <taxon>Bacillati</taxon>
        <taxon>Actinomycetota</taxon>
        <taxon>Actinomycetes</taxon>
        <taxon>Micrococcales</taxon>
        <taxon>Micrococcaceae</taxon>
        <taxon>Arthrobacter</taxon>
    </lineage>
</organism>
<dbReference type="SMART" id="SM00318">
    <property type="entry name" value="SNc"/>
    <property type="match status" value="1"/>
</dbReference>
<feature type="signal peptide" evidence="1">
    <location>
        <begin position="1"/>
        <end position="39"/>
    </location>
</feature>
<proteinExistence type="predicted"/>
<dbReference type="PROSITE" id="PS50830">
    <property type="entry name" value="TNASE_3"/>
    <property type="match status" value="1"/>
</dbReference>
<keyword evidence="1" id="KW-0732">Signal</keyword>
<accession>A0A3N0C8I3</accession>
<evidence type="ECO:0000313" key="3">
    <source>
        <dbReference type="EMBL" id="RNL59780.1"/>
    </source>
</evidence>
<dbReference type="Pfam" id="PF00565">
    <property type="entry name" value="SNase"/>
    <property type="match status" value="1"/>
</dbReference>
<dbReference type="Proteomes" id="UP000273807">
    <property type="component" value="Unassembled WGS sequence"/>
</dbReference>
<dbReference type="GO" id="GO:0003676">
    <property type="term" value="F:nucleic acid binding"/>
    <property type="evidence" value="ECO:0007669"/>
    <property type="project" value="InterPro"/>
</dbReference>
<evidence type="ECO:0000259" key="2">
    <source>
        <dbReference type="PROSITE" id="PS50830"/>
    </source>
</evidence>
<sequence>MPWGEYILLSPAPARIARARAISLVIVAAFALTACTANGTGGGPSATNKDAGLATVLRVIDGDTFEAAVDGEPTTIRLLNVDSPETKDPQVPVECLGPEATKGLEGLLPVGSKVRLELDVEPLDKYGRTLAGVFSPDGTLVNAEVARLGLGVPVLIEPNKKFYPPVEEAFAESRTAGTGLNSADIPCLPAQQVGSAADAIEAIVAAPLSDAAGDLDQRHAGLVAALATISALKSAATTKDRAHWAAYKPAQLAVLVDRLDAAASSGVGHQDAIAAKKQELADAAAAEASRQAEEAARQATAAEAERIRNLPPVPAPYVPPAYVPPAYVPPAYVPPAAPNPYPGYTGPRCYAPGGKSWKPC</sequence>
<comment type="caution">
    <text evidence="3">The sequence shown here is derived from an EMBL/GenBank/DDBJ whole genome shotgun (WGS) entry which is preliminary data.</text>
</comment>
<evidence type="ECO:0000256" key="1">
    <source>
        <dbReference type="SAM" id="SignalP"/>
    </source>
</evidence>
<feature type="domain" description="TNase-like" evidence="2">
    <location>
        <begin position="50"/>
        <end position="183"/>
    </location>
</feature>
<dbReference type="GO" id="GO:0004518">
    <property type="term" value="F:nuclease activity"/>
    <property type="evidence" value="ECO:0007669"/>
    <property type="project" value="InterPro"/>
</dbReference>
<name>A0A3N0C8I3_9MICC</name>
<keyword evidence="4" id="KW-1185">Reference proteome</keyword>
<dbReference type="EMBL" id="RBED01000034">
    <property type="protein sequence ID" value="RNL59780.1"/>
    <property type="molecule type" value="Genomic_DNA"/>
</dbReference>
<dbReference type="InterPro" id="IPR035437">
    <property type="entry name" value="SNase_OB-fold_sf"/>
</dbReference>
<dbReference type="OrthoDB" id="5241375at2"/>
<gene>
    <name evidence="3" type="ORF">D7003_02095</name>
</gene>
<reference evidence="3 4" key="1">
    <citation type="submission" date="2018-10" db="EMBL/GenBank/DDBJ databases">
        <title>Genome sequencing of Arthrobacter oryzae TNB02.</title>
        <authorList>
            <person name="Cho Y.-J."/>
            <person name="Cho A."/>
            <person name="Kim O.-S."/>
        </authorList>
    </citation>
    <scope>NUCLEOTIDE SEQUENCE [LARGE SCALE GENOMIC DNA]</scope>
    <source>
        <strain evidence="3 4">TNB02</strain>
    </source>
</reference>
<evidence type="ECO:0000313" key="4">
    <source>
        <dbReference type="Proteomes" id="UP000273807"/>
    </source>
</evidence>
<dbReference type="InterPro" id="IPR016071">
    <property type="entry name" value="Staphylococal_nuclease_OB-fold"/>
</dbReference>